<sequence length="163" mass="18584">MEHHRDERHAKPGDDDGGFTMDFTIEVVEDIEAQMEEMMRLGALGNFKEARQVAQSIAPEYQQKFEVVFEQLKLMLDQGAYTDLIAKARSYPQEAWTPAQSALVSKIVAIAHVGMSSDEESQASDALRESQHIRPDLLCKRFQHQLADDFQNSQEVRISTKSW</sequence>
<dbReference type="Proteomes" id="UP000271337">
    <property type="component" value="Unassembled WGS sequence"/>
</dbReference>
<comment type="caution">
    <text evidence="1">The sequence shown here is derived from an EMBL/GenBank/DDBJ whole genome shotgun (WGS) entry which is preliminary data.</text>
</comment>
<dbReference type="VEuPathDB" id="FungiDB:BTJ68_13355"/>
<reference evidence="1 2" key="1">
    <citation type="journal article" date="2018" name="BMC Genomics">
        <title>Genomic evidence for intraspecific hybridization in a clonal and extremely halotolerant yeast.</title>
        <authorList>
            <person name="Gostincar C."/>
            <person name="Stajich J.E."/>
            <person name="Zupancic J."/>
            <person name="Zalar P."/>
            <person name="Gunde-Cimerman N."/>
        </authorList>
    </citation>
    <scope>NUCLEOTIDE SEQUENCE [LARGE SCALE GENOMIC DNA]</scope>
    <source>
        <strain evidence="1 2">EXF-6669</strain>
    </source>
</reference>
<evidence type="ECO:0000313" key="2">
    <source>
        <dbReference type="Proteomes" id="UP000271337"/>
    </source>
</evidence>
<accession>A0A3M6ZN17</accession>
<evidence type="ECO:0000313" key="1">
    <source>
        <dbReference type="EMBL" id="RMY16519.1"/>
    </source>
</evidence>
<dbReference type="EMBL" id="QWIL01000634">
    <property type="protein sequence ID" value="RMY16519.1"/>
    <property type="molecule type" value="Genomic_DNA"/>
</dbReference>
<dbReference type="AlphaFoldDB" id="A0A3M6ZN17"/>
<name>A0A3M6ZN17_HORWE</name>
<gene>
    <name evidence="1" type="ORF">D0867_06490</name>
</gene>
<dbReference type="OrthoDB" id="3861502at2759"/>
<organism evidence="1 2">
    <name type="scientific">Hortaea werneckii</name>
    <name type="common">Black yeast</name>
    <name type="synonym">Cladosporium werneckii</name>
    <dbReference type="NCBI Taxonomy" id="91943"/>
    <lineage>
        <taxon>Eukaryota</taxon>
        <taxon>Fungi</taxon>
        <taxon>Dikarya</taxon>
        <taxon>Ascomycota</taxon>
        <taxon>Pezizomycotina</taxon>
        <taxon>Dothideomycetes</taxon>
        <taxon>Dothideomycetidae</taxon>
        <taxon>Mycosphaerellales</taxon>
        <taxon>Teratosphaeriaceae</taxon>
        <taxon>Hortaea</taxon>
    </lineage>
</organism>
<protein>
    <submittedName>
        <fullName evidence="1">Uncharacterized protein</fullName>
    </submittedName>
</protein>
<proteinExistence type="predicted"/>